<name>A0A918EAE2_9ACTN</name>
<keyword evidence="1" id="KW-0723">Serine/threonine-protein kinase</keyword>
<reference evidence="3" key="2">
    <citation type="submission" date="2020-09" db="EMBL/GenBank/DDBJ databases">
        <authorList>
            <person name="Sun Q."/>
            <person name="Zhou Y."/>
        </authorList>
    </citation>
    <scope>NUCLEOTIDE SEQUENCE</scope>
    <source>
        <strain evidence="3">CGMCC 4.7430</strain>
    </source>
</reference>
<dbReference type="PANTHER" id="PTHR35526:SF3">
    <property type="entry name" value="ANTI-SIGMA-F FACTOR RSBW"/>
    <property type="match status" value="1"/>
</dbReference>
<organism evidence="3 4">
    <name type="scientific">Nonomuraea glycinis</name>
    <dbReference type="NCBI Taxonomy" id="2047744"/>
    <lineage>
        <taxon>Bacteria</taxon>
        <taxon>Bacillati</taxon>
        <taxon>Actinomycetota</taxon>
        <taxon>Actinomycetes</taxon>
        <taxon>Streptosporangiales</taxon>
        <taxon>Streptosporangiaceae</taxon>
        <taxon>Nonomuraea</taxon>
    </lineage>
</organism>
<dbReference type="CDD" id="cd16936">
    <property type="entry name" value="HATPase_RsbW-like"/>
    <property type="match status" value="1"/>
</dbReference>
<comment type="caution">
    <text evidence="3">The sequence shown here is derived from an EMBL/GenBank/DDBJ whole genome shotgun (WGS) entry which is preliminary data.</text>
</comment>
<dbReference type="EMBL" id="BMNK01000022">
    <property type="protein sequence ID" value="GGP17034.1"/>
    <property type="molecule type" value="Genomic_DNA"/>
</dbReference>
<protein>
    <recommendedName>
        <fullName evidence="2">Histidine kinase/HSP90-like ATPase domain-containing protein</fullName>
    </recommendedName>
</protein>
<dbReference type="Gene3D" id="3.30.565.10">
    <property type="entry name" value="Histidine kinase-like ATPase, C-terminal domain"/>
    <property type="match status" value="1"/>
</dbReference>
<keyword evidence="4" id="KW-1185">Reference proteome</keyword>
<evidence type="ECO:0000256" key="1">
    <source>
        <dbReference type="ARBA" id="ARBA00022527"/>
    </source>
</evidence>
<dbReference type="InterPro" id="IPR050267">
    <property type="entry name" value="Anti-sigma-factor_SerPK"/>
</dbReference>
<dbReference type="PANTHER" id="PTHR35526">
    <property type="entry name" value="ANTI-SIGMA-F FACTOR RSBW-RELATED"/>
    <property type="match status" value="1"/>
</dbReference>
<dbReference type="AlphaFoldDB" id="A0A918EAE2"/>
<feature type="domain" description="Histidine kinase/HSP90-like ATPase" evidence="2">
    <location>
        <begin position="13"/>
        <end position="142"/>
    </location>
</feature>
<proteinExistence type="predicted"/>
<accession>A0A918EAE2</accession>
<evidence type="ECO:0000313" key="4">
    <source>
        <dbReference type="Proteomes" id="UP000660745"/>
    </source>
</evidence>
<dbReference type="Pfam" id="PF13581">
    <property type="entry name" value="HATPase_c_2"/>
    <property type="match status" value="1"/>
</dbReference>
<dbReference type="RefSeq" id="WP_189144281.1">
    <property type="nucleotide sequence ID" value="NZ_BMNK01000022.1"/>
</dbReference>
<keyword evidence="1" id="KW-0808">Transferase</keyword>
<gene>
    <name evidence="3" type="ORF">GCM10012278_83270</name>
</gene>
<dbReference type="InterPro" id="IPR036890">
    <property type="entry name" value="HATPase_C_sf"/>
</dbReference>
<keyword evidence="1" id="KW-0418">Kinase</keyword>
<sequence>MKTSLTRRTYTALPADPRSVSIARTYVTRILADWRRAELTDDTQLIASELLTNAIKATQNAHKPNDPTYAMFAGYDCHPWLGLHQVGDGVVLEIWDCNRNPPKLRAPEPWELGGRGLQVINNLAASWGYRWPNTGGKIVWAILAVSP</sequence>
<dbReference type="InterPro" id="IPR003594">
    <property type="entry name" value="HATPase_dom"/>
</dbReference>
<dbReference type="GO" id="GO:0004674">
    <property type="term" value="F:protein serine/threonine kinase activity"/>
    <property type="evidence" value="ECO:0007669"/>
    <property type="project" value="UniProtKB-KW"/>
</dbReference>
<dbReference type="Proteomes" id="UP000660745">
    <property type="component" value="Unassembled WGS sequence"/>
</dbReference>
<evidence type="ECO:0000259" key="2">
    <source>
        <dbReference type="Pfam" id="PF13581"/>
    </source>
</evidence>
<evidence type="ECO:0000313" key="3">
    <source>
        <dbReference type="EMBL" id="GGP17034.1"/>
    </source>
</evidence>
<reference evidence="3" key="1">
    <citation type="journal article" date="2014" name="Int. J. Syst. Evol. Microbiol.">
        <title>Complete genome sequence of Corynebacterium casei LMG S-19264T (=DSM 44701T), isolated from a smear-ripened cheese.</title>
        <authorList>
            <consortium name="US DOE Joint Genome Institute (JGI-PGF)"/>
            <person name="Walter F."/>
            <person name="Albersmeier A."/>
            <person name="Kalinowski J."/>
            <person name="Ruckert C."/>
        </authorList>
    </citation>
    <scope>NUCLEOTIDE SEQUENCE</scope>
    <source>
        <strain evidence="3">CGMCC 4.7430</strain>
    </source>
</reference>